<dbReference type="InterPro" id="IPR036291">
    <property type="entry name" value="NAD(P)-bd_dom_sf"/>
</dbReference>
<dbReference type="CDD" id="cd05233">
    <property type="entry name" value="SDR_c"/>
    <property type="match status" value="1"/>
</dbReference>
<evidence type="ECO:0000313" key="5">
    <source>
        <dbReference type="Proteomes" id="UP000199577"/>
    </source>
</evidence>
<accession>A0A1I1IH79</accession>
<dbReference type="PANTHER" id="PTHR43115:SF4">
    <property type="entry name" value="DEHYDROGENASE_REDUCTASE SDR FAMILY MEMBER 11"/>
    <property type="match status" value="1"/>
</dbReference>
<evidence type="ECO:0000313" key="4">
    <source>
        <dbReference type="EMBL" id="SFC35624.1"/>
    </source>
</evidence>
<name>A0A1I1IH79_9SPHI</name>
<sequence>MEAVKAIYEEKLIQPVKGKRILITGGTTGIGRATAYLLARENQVMIVGRHQPEMDEALQGFRQQDYPDGKLVGKLGDLSSSQAIEKLFNYVDETFGQLDVLINNAGLAFNSVLEGEYRDWEYILKTNLLGYLACSRQAIDRMRSEGAGHIVNIGSMSADVREKDSSVYVATKSGIQGFSESLRKEVNDLGIKVTLIEPGAVGTDMQPREGQAEKEDKLEMLKAEDIAVAIYYCLSTPLRCDVVEMQIRPHRQPI</sequence>
<dbReference type="PANTHER" id="PTHR43115">
    <property type="entry name" value="DEHYDROGENASE/REDUCTASE SDR FAMILY MEMBER 11"/>
    <property type="match status" value="1"/>
</dbReference>
<reference evidence="4 5" key="1">
    <citation type="submission" date="2016-10" db="EMBL/GenBank/DDBJ databases">
        <authorList>
            <person name="de Groot N.N."/>
        </authorList>
    </citation>
    <scope>NUCLEOTIDE SEQUENCE [LARGE SCALE GENOMIC DNA]</scope>
    <source>
        <strain evidence="4 5">DSM 22900</strain>
    </source>
</reference>
<evidence type="ECO:0000256" key="3">
    <source>
        <dbReference type="RuleBase" id="RU000363"/>
    </source>
</evidence>
<dbReference type="PROSITE" id="PS00061">
    <property type="entry name" value="ADH_SHORT"/>
    <property type="match status" value="1"/>
</dbReference>
<dbReference type="PRINTS" id="PR00081">
    <property type="entry name" value="GDHRDH"/>
</dbReference>
<comment type="similarity">
    <text evidence="1 3">Belongs to the short-chain dehydrogenases/reductases (SDR) family.</text>
</comment>
<keyword evidence="5" id="KW-1185">Reference proteome</keyword>
<dbReference type="OrthoDB" id="658698at2"/>
<dbReference type="STRING" id="623281.SAMN05421747_10968"/>
<dbReference type="SUPFAM" id="SSF51735">
    <property type="entry name" value="NAD(P)-binding Rossmann-fold domains"/>
    <property type="match status" value="1"/>
</dbReference>
<dbReference type="InterPro" id="IPR002347">
    <property type="entry name" value="SDR_fam"/>
</dbReference>
<dbReference type="GO" id="GO:0016491">
    <property type="term" value="F:oxidoreductase activity"/>
    <property type="evidence" value="ECO:0007669"/>
    <property type="project" value="UniProtKB-KW"/>
</dbReference>
<dbReference type="InterPro" id="IPR020904">
    <property type="entry name" value="Sc_DH/Rdtase_CS"/>
</dbReference>
<keyword evidence="2" id="KW-0560">Oxidoreductase</keyword>
<dbReference type="PRINTS" id="PR00080">
    <property type="entry name" value="SDRFAMILY"/>
</dbReference>
<dbReference type="Pfam" id="PF00106">
    <property type="entry name" value="adh_short"/>
    <property type="match status" value="1"/>
</dbReference>
<proteinExistence type="inferred from homology"/>
<dbReference type="EMBL" id="FOLL01000009">
    <property type="protein sequence ID" value="SFC35624.1"/>
    <property type="molecule type" value="Genomic_DNA"/>
</dbReference>
<dbReference type="Proteomes" id="UP000199577">
    <property type="component" value="Unassembled WGS sequence"/>
</dbReference>
<evidence type="ECO:0000256" key="2">
    <source>
        <dbReference type="ARBA" id="ARBA00023002"/>
    </source>
</evidence>
<organism evidence="4 5">
    <name type="scientific">Parapedobacter composti</name>
    <dbReference type="NCBI Taxonomy" id="623281"/>
    <lineage>
        <taxon>Bacteria</taxon>
        <taxon>Pseudomonadati</taxon>
        <taxon>Bacteroidota</taxon>
        <taxon>Sphingobacteriia</taxon>
        <taxon>Sphingobacteriales</taxon>
        <taxon>Sphingobacteriaceae</taxon>
        <taxon>Parapedobacter</taxon>
    </lineage>
</organism>
<evidence type="ECO:0000256" key="1">
    <source>
        <dbReference type="ARBA" id="ARBA00006484"/>
    </source>
</evidence>
<gene>
    <name evidence="4" type="ORF">SAMN05421747_10968</name>
</gene>
<dbReference type="AlphaFoldDB" id="A0A1I1IH79"/>
<protein>
    <submittedName>
        <fullName evidence="4">NADP-dependent 3-hydroxy acid dehydrogenase YdfG</fullName>
    </submittedName>
</protein>
<dbReference type="Gene3D" id="3.40.50.720">
    <property type="entry name" value="NAD(P)-binding Rossmann-like Domain"/>
    <property type="match status" value="1"/>
</dbReference>
<dbReference type="RefSeq" id="WP_090973642.1">
    <property type="nucleotide sequence ID" value="NZ_FOLL01000009.1"/>
</dbReference>